<dbReference type="WBParaSite" id="RSKR_0000889250.1">
    <property type="protein sequence ID" value="RSKR_0000889250.1"/>
    <property type="gene ID" value="RSKR_0000889250"/>
</dbReference>
<evidence type="ECO:0000313" key="2">
    <source>
        <dbReference type="WBParaSite" id="RSKR_0000889250.1"/>
    </source>
</evidence>
<proteinExistence type="predicted"/>
<protein>
    <submittedName>
        <fullName evidence="2">Uncharacterized protein</fullName>
    </submittedName>
</protein>
<dbReference type="Proteomes" id="UP000095286">
    <property type="component" value="Unplaced"/>
</dbReference>
<name>A0AC35U997_9BILA</name>
<accession>A0AC35U997</accession>
<organism evidence="1 2">
    <name type="scientific">Rhabditophanes sp. KR3021</name>
    <dbReference type="NCBI Taxonomy" id="114890"/>
    <lineage>
        <taxon>Eukaryota</taxon>
        <taxon>Metazoa</taxon>
        <taxon>Ecdysozoa</taxon>
        <taxon>Nematoda</taxon>
        <taxon>Chromadorea</taxon>
        <taxon>Rhabditida</taxon>
        <taxon>Tylenchina</taxon>
        <taxon>Panagrolaimomorpha</taxon>
        <taxon>Strongyloidoidea</taxon>
        <taxon>Alloionematidae</taxon>
        <taxon>Rhabditophanes</taxon>
    </lineage>
</organism>
<evidence type="ECO:0000313" key="1">
    <source>
        <dbReference type="Proteomes" id="UP000095286"/>
    </source>
</evidence>
<sequence>MQSLIKSASKSHLAAKIDEVAVDTLMEIDNNMRSNIDLILELTKGMKDKKGDNHQIKGRESIIDKNRLFSTHDEPDKQQNYQCAQKVIPAFNYVRECENLTQNNKLTKSPSATSGLNLLSSNDFKKICSGNNLMKSGSFVNLYNHINDIQSLAITESIRSLSRNGSSASLCELVKEVSSTARPEITITEDSVTNIREATCAAGLAVNEVGNQFIEIHQKAYFSI</sequence>
<reference evidence="2" key="1">
    <citation type="submission" date="2016-11" db="UniProtKB">
        <authorList>
            <consortium name="WormBaseParasite"/>
        </authorList>
    </citation>
    <scope>IDENTIFICATION</scope>
    <source>
        <strain evidence="2">KR3021</strain>
    </source>
</reference>